<name>A0A922HUM8_DERFA</name>
<comment type="caution">
    <text evidence="2">The sequence shown here is derived from an EMBL/GenBank/DDBJ whole genome shotgun (WGS) entry which is preliminary data.</text>
</comment>
<reference evidence="2" key="2">
    <citation type="journal article" date="2022" name="Res Sq">
        <title>Comparative Genomics Reveals Insights into the Divergent Evolution of Astigmatic Mites and Household Pest Adaptations.</title>
        <authorList>
            <person name="Xiong Q."/>
            <person name="Wan A.T.-Y."/>
            <person name="Liu X.-Y."/>
            <person name="Fung C.S.-H."/>
            <person name="Xiao X."/>
            <person name="Malainual N."/>
            <person name="Hou J."/>
            <person name="Wang L."/>
            <person name="Wang M."/>
            <person name="Yang K."/>
            <person name="Cui Y."/>
            <person name="Leung E."/>
            <person name="Nong W."/>
            <person name="Shin S.-K."/>
            <person name="Au S."/>
            <person name="Jeong K.Y."/>
            <person name="Chew F.T."/>
            <person name="Hui J."/>
            <person name="Leung T.F."/>
            <person name="Tungtrongchitr A."/>
            <person name="Zhong N."/>
            <person name="Liu Z."/>
            <person name="Tsui S."/>
        </authorList>
    </citation>
    <scope>NUCLEOTIDE SEQUENCE</scope>
    <source>
        <strain evidence="2">Derf</strain>
        <tissue evidence="2">Whole organism</tissue>
    </source>
</reference>
<dbReference type="AlphaFoldDB" id="A0A922HUM8"/>
<dbReference type="Proteomes" id="UP000790347">
    <property type="component" value="Unassembled WGS sequence"/>
</dbReference>
<evidence type="ECO:0000256" key="1">
    <source>
        <dbReference type="SAM" id="MobiDB-lite"/>
    </source>
</evidence>
<feature type="compositionally biased region" description="Polar residues" evidence="1">
    <location>
        <begin position="144"/>
        <end position="154"/>
    </location>
</feature>
<evidence type="ECO:0000313" key="2">
    <source>
        <dbReference type="EMBL" id="KAH9506549.1"/>
    </source>
</evidence>
<gene>
    <name evidence="2" type="ORF">DERF_011274</name>
</gene>
<keyword evidence="3" id="KW-1185">Reference proteome</keyword>
<feature type="region of interest" description="Disordered" evidence="1">
    <location>
        <begin position="135"/>
        <end position="157"/>
    </location>
</feature>
<protein>
    <submittedName>
        <fullName evidence="2">Uncharacterized protein</fullName>
    </submittedName>
</protein>
<evidence type="ECO:0000313" key="3">
    <source>
        <dbReference type="Proteomes" id="UP000790347"/>
    </source>
</evidence>
<organism evidence="2 3">
    <name type="scientific">Dermatophagoides farinae</name>
    <name type="common">American house dust mite</name>
    <dbReference type="NCBI Taxonomy" id="6954"/>
    <lineage>
        <taxon>Eukaryota</taxon>
        <taxon>Metazoa</taxon>
        <taxon>Ecdysozoa</taxon>
        <taxon>Arthropoda</taxon>
        <taxon>Chelicerata</taxon>
        <taxon>Arachnida</taxon>
        <taxon>Acari</taxon>
        <taxon>Acariformes</taxon>
        <taxon>Sarcoptiformes</taxon>
        <taxon>Astigmata</taxon>
        <taxon>Psoroptidia</taxon>
        <taxon>Analgoidea</taxon>
        <taxon>Pyroglyphidae</taxon>
        <taxon>Dermatophagoidinae</taxon>
        <taxon>Dermatophagoides</taxon>
    </lineage>
</organism>
<reference evidence="2" key="1">
    <citation type="submission" date="2013-05" db="EMBL/GenBank/DDBJ databases">
        <authorList>
            <person name="Yim A.K.Y."/>
            <person name="Chan T.F."/>
            <person name="Ji K.M."/>
            <person name="Liu X.Y."/>
            <person name="Zhou J.W."/>
            <person name="Li R.Q."/>
            <person name="Yang K.Y."/>
            <person name="Li J."/>
            <person name="Li M."/>
            <person name="Law P.T.W."/>
            <person name="Wu Y.L."/>
            <person name="Cai Z.L."/>
            <person name="Qin H."/>
            <person name="Bao Y."/>
            <person name="Leung R.K.K."/>
            <person name="Ng P.K.S."/>
            <person name="Zou J."/>
            <person name="Zhong X.J."/>
            <person name="Ran P.X."/>
            <person name="Zhong N.S."/>
            <person name="Liu Z.G."/>
            <person name="Tsui S.K.W."/>
        </authorList>
    </citation>
    <scope>NUCLEOTIDE SEQUENCE</scope>
    <source>
        <strain evidence="2">Derf</strain>
        <tissue evidence="2">Whole organism</tissue>
    </source>
</reference>
<proteinExistence type="predicted"/>
<accession>A0A922HUM8</accession>
<sequence length="185" mass="21252">MNENSNKHDGLSMVVKNSMVNDRSSIDSMKNKVQSYLREINKRIPYQGFLIYRNPTSKISIEQPEQKFKSKEERPTIQSISLGEKFGSKIFSRPTTLSVAQMIHDNEYEIKPNNNITIDNKPEKIRNNLKNYFHTPTKRPECSSAPSSYSNVESTTPTMATTVPKTKISNDFAENSYKFAVNYKK</sequence>
<dbReference type="EMBL" id="ASGP02000005">
    <property type="protein sequence ID" value="KAH9506549.1"/>
    <property type="molecule type" value="Genomic_DNA"/>
</dbReference>